<evidence type="ECO:0000313" key="3">
    <source>
        <dbReference type="Proteomes" id="UP000886748"/>
    </source>
</evidence>
<dbReference type="EMBL" id="DVOD01000049">
    <property type="protein sequence ID" value="HIU92773.1"/>
    <property type="molecule type" value="Genomic_DNA"/>
</dbReference>
<sequence>MENYVETIKYTPEKAKQNALAKLDLIRKWQEFRRKAVNKLQADYDFVKLHNSSNSYLFNILGKISRGSLHRWKASLDGTEDYTRLIPNYKYVSVNEYRTCLTDEEIKIFMGLLLHPNRICIGKAIALTKYKLKEQGQSFIPADITFRRYAKWFKDNNYDKWVLARDGEKALSDKVEPYIKRDASLLDVGDILVADGHKLAFQVINPFTGKPCRATLVGFLDWKSTALVGYEIMLEENTHCIASALRNAIINLDMIPKIVYQDNGRAFRAKYFTCGSGSDGSKRKRGAFVGEPNSFSDDKGFGELGFYGLYAKLGIETVFARPYNARSKVIERFFKEFQEGFEKLMPSYVGSSIINKPAYLKRNEIFHKNLHQDYIPTIEETIKMIDMWLKFKNSQPCTNAPNMTIAEVLENRKKQNIDKSLLDDLMLATEVKTIQRNGVRFLNCDYFDERLYGLRGKVLVKYNLFDLTNVKVFTTKGEYLCTAERVTETHPMAKILGTVEDLEDYKQKIQKQQKLKRKTINSVKKLLTNDEIKFLECHSEFISESATPETLPGRDIFYDSASLSSRKAVKQVQGDNKFKPRSNGVQKINNGEKSLPIFKNNSEKYEYLIKHNPSDTWIAEFKQTKEYKLLYE</sequence>
<dbReference type="InterPro" id="IPR015378">
    <property type="entry name" value="Transposase-like_Mu_C"/>
</dbReference>
<dbReference type="InterPro" id="IPR009004">
    <property type="entry name" value="Transposase_Mu_C"/>
</dbReference>
<dbReference type="InterPro" id="IPR012337">
    <property type="entry name" value="RNaseH-like_sf"/>
</dbReference>
<gene>
    <name evidence="2" type="ORF">IAD26_06540</name>
</gene>
<accession>A0A9D1N077</accession>
<dbReference type="Gene3D" id="3.30.420.10">
    <property type="entry name" value="Ribonuclease H-like superfamily/Ribonuclease H"/>
    <property type="match status" value="1"/>
</dbReference>
<dbReference type="Pfam" id="PF09299">
    <property type="entry name" value="Mu-transpos_C"/>
    <property type="match status" value="1"/>
</dbReference>
<reference evidence="2" key="2">
    <citation type="journal article" date="2021" name="PeerJ">
        <title>Extensive microbial diversity within the chicken gut microbiome revealed by metagenomics and culture.</title>
        <authorList>
            <person name="Gilroy R."/>
            <person name="Ravi A."/>
            <person name="Getino M."/>
            <person name="Pursley I."/>
            <person name="Horton D.L."/>
            <person name="Alikhan N.F."/>
            <person name="Baker D."/>
            <person name="Gharbi K."/>
            <person name="Hall N."/>
            <person name="Watson M."/>
            <person name="Adriaenssens E.M."/>
            <person name="Foster-Nyarko E."/>
            <person name="Jarju S."/>
            <person name="Secka A."/>
            <person name="Antonio M."/>
            <person name="Oren A."/>
            <person name="Chaudhuri R.R."/>
            <person name="La Ragione R."/>
            <person name="Hildebrand F."/>
            <person name="Pallen M.J."/>
        </authorList>
    </citation>
    <scope>NUCLEOTIDE SEQUENCE</scope>
    <source>
        <strain evidence="2">CHK154-7741</strain>
    </source>
</reference>
<evidence type="ECO:0000313" key="2">
    <source>
        <dbReference type="EMBL" id="HIU92773.1"/>
    </source>
</evidence>
<dbReference type="PROSITE" id="PS50994">
    <property type="entry name" value="INTEGRASE"/>
    <property type="match status" value="1"/>
</dbReference>
<dbReference type="Gene3D" id="2.30.30.130">
    <property type="entry name" value="Transposase, Mu, C-terminal"/>
    <property type="match status" value="1"/>
</dbReference>
<evidence type="ECO:0000259" key="1">
    <source>
        <dbReference type="PROSITE" id="PS50994"/>
    </source>
</evidence>
<dbReference type="SUPFAM" id="SSF50610">
    <property type="entry name" value="mu transposase, C-terminal domain"/>
    <property type="match status" value="1"/>
</dbReference>
<reference evidence="2" key="1">
    <citation type="submission" date="2020-10" db="EMBL/GenBank/DDBJ databases">
        <authorList>
            <person name="Gilroy R."/>
        </authorList>
    </citation>
    <scope>NUCLEOTIDE SEQUENCE</scope>
    <source>
        <strain evidence="2">CHK154-7741</strain>
    </source>
</reference>
<dbReference type="GO" id="GO:0015074">
    <property type="term" value="P:DNA integration"/>
    <property type="evidence" value="ECO:0007669"/>
    <property type="project" value="InterPro"/>
</dbReference>
<dbReference type="Proteomes" id="UP000886748">
    <property type="component" value="Unassembled WGS sequence"/>
</dbReference>
<dbReference type="InterPro" id="IPR036397">
    <property type="entry name" value="RNaseH_sf"/>
</dbReference>
<dbReference type="AlphaFoldDB" id="A0A9D1N077"/>
<organism evidence="2 3">
    <name type="scientific">Candidatus Limenecus avicola</name>
    <dbReference type="NCBI Taxonomy" id="2840847"/>
    <lineage>
        <taxon>Bacteria</taxon>
        <taxon>Bacillati</taxon>
        <taxon>Bacillota</taxon>
        <taxon>Clostridia</taxon>
        <taxon>Eubacteriales</taxon>
        <taxon>Clostridiaceae</taxon>
        <taxon>Clostridiaceae incertae sedis</taxon>
        <taxon>Candidatus Limenecus</taxon>
    </lineage>
</organism>
<dbReference type="SUPFAM" id="SSF53098">
    <property type="entry name" value="Ribonuclease H-like"/>
    <property type="match status" value="1"/>
</dbReference>
<comment type="caution">
    <text evidence="2">The sequence shown here is derived from an EMBL/GenBank/DDBJ whole genome shotgun (WGS) entry which is preliminary data.</text>
</comment>
<name>A0A9D1N077_9CLOT</name>
<proteinExistence type="predicted"/>
<protein>
    <submittedName>
        <fullName evidence="2">Mu transposase C-terminal domain-containing protein</fullName>
    </submittedName>
</protein>
<dbReference type="InterPro" id="IPR001584">
    <property type="entry name" value="Integrase_cat-core"/>
</dbReference>
<dbReference type="GO" id="GO:0003676">
    <property type="term" value="F:nucleic acid binding"/>
    <property type="evidence" value="ECO:0007669"/>
    <property type="project" value="InterPro"/>
</dbReference>
<feature type="domain" description="Integrase catalytic" evidence="1">
    <location>
        <begin position="173"/>
        <end position="413"/>
    </location>
</feature>